<gene>
    <name evidence="3" type="ORF">NCTC11388_03987</name>
</gene>
<dbReference type="AlphaFoldDB" id="A0A380CSJ5"/>
<dbReference type="InterPro" id="IPR023996">
    <property type="entry name" value="TonB-dep_OMP_SusC/RagA"/>
</dbReference>
<dbReference type="FunFam" id="2.170.130.10:FF:000003">
    <property type="entry name" value="SusC/RagA family TonB-linked outer membrane protein"/>
    <property type="match status" value="1"/>
</dbReference>
<evidence type="ECO:0000259" key="2">
    <source>
        <dbReference type="Pfam" id="PF07715"/>
    </source>
</evidence>
<dbReference type="Pfam" id="PF13715">
    <property type="entry name" value="CarbopepD_reg_2"/>
    <property type="match status" value="1"/>
</dbReference>
<evidence type="ECO:0000313" key="3">
    <source>
        <dbReference type="EMBL" id="SUJ26613.1"/>
    </source>
</evidence>
<sequence>MKINQLPKGLGHRKDCSYLVPAMERTRHYIYQHRIVIMKLKLFVLFACIAIGQSKATVFAQKFTLHERKVPLKVVFDKIEKSSNYVFFYDRKELEEIGRINVNAIGMPLDQLLSILAKDNGFTFRIVKNNIAIKKSDKPRRQETIPISGIVRDSTGIIQGVSVQVKNKPTIATSTDVNGRFILMVPTDAVLTISMIGYKRQEIQINKQTAFDIFLEKDDAQLDEVVVIGFGTQKKQSLVSSVATVKGEELKGSNRSLSNSLAGKLPGLIAVQRSGEPGYDNSEFWIRGTSSFSGGTSPLILVDGIPRTMNDIEPDEIETFTLLKDAAATAVYGAEGANGVVLITSKRGIAQKTTIAYRGEYTTLRPTRIPKFASSADYLSIYNEGLMNEGKSAMFSDELIAKYRSGEDPDLYPNSQWWDLLMKENTNNTRHTLSFRGGGDRMKFFVSGAYFGESGLYKVSNDYNNNAGIKRYNLRSNIDLDVTKTTSLRVDLSGQYLQGNYPYNSATNIFERFSRIPPYLFPAKYSDGTLAGHPAQDANKVNPYNQLMEYGYRKEWRSFIQSRVDLNQKLDFLTEGLKVRGTISYDSEGFFNMSRYKAPKTFYATGRDDTGKLIFKQISNETTIGEPQETSSGLKKIYMEAAINYDRLFGNKHQVNGMLLTYQKEQQSNSDALAVRKQAYIGRGVYTFDNRYAIEANFGITGSEKFAEGYRYGFFPAVGIAYNISNEPFFGNELKKVINNLKVRASVGKTGNDDTGGARFLYRPTFSDAADNGYSWGIGSTGTLNKINGIVEGRFASPSLSWEIEIKRNYGIDLGFFNNSITLQVDYFDNRRSNILMQRRTISGVAGFRQAPFQNFGVVTNKGIEGGMNINHTFGEFKIGALGNFTFARNKIIEMDEIPQLHPWMNTTGTRINALNGMWISDGLYRENDFNVTLGTDGKKQYTLKDGIPTATTMPSPLPGDLKFKDLNGDGIVNEFDRSQDVANPIVPEIIYGFGLNLQYKGIYASVFFQGANNVSTNLNNQGNAFLPFQWGLTESNVRQEILESRWTEQNPSDNVFFPRVRVENLGNTNTATTWWVRDASFLRLKNVEIGYTLPKSLIERLKFRNTRLYIMGQNLYVWDKVKMYDPELGNSAAGTKYPLPRTWTFGLEITL</sequence>
<keyword evidence="1" id="KW-0998">Cell outer membrane</keyword>
<dbReference type="Proteomes" id="UP000254893">
    <property type="component" value="Unassembled WGS sequence"/>
</dbReference>
<dbReference type="InterPro" id="IPR023997">
    <property type="entry name" value="TonB-dep_OMP_SusC/RagA_CS"/>
</dbReference>
<dbReference type="Gene3D" id="2.170.130.10">
    <property type="entry name" value="TonB-dependent receptor, plug domain"/>
    <property type="match status" value="1"/>
</dbReference>
<comment type="subcellular location">
    <subcellularLocation>
        <location evidence="1">Cell outer membrane</location>
        <topology evidence="1">Multi-pass membrane protein</topology>
    </subcellularLocation>
</comment>
<dbReference type="EMBL" id="UGYW01000002">
    <property type="protein sequence ID" value="SUJ26613.1"/>
    <property type="molecule type" value="Genomic_DNA"/>
</dbReference>
<dbReference type="InterPro" id="IPR012910">
    <property type="entry name" value="Plug_dom"/>
</dbReference>
<keyword evidence="1" id="KW-0812">Transmembrane</keyword>
<proteinExistence type="inferred from homology"/>
<keyword evidence="1" id="KW-1134">Transmembrane beta strand</keyword>
<dbReference type="SUPFAM" id="SSF49464">
    <property type="entry name" value="Carboxypeptidase regulatory domain-like"/>
    <property type="match status" value="1"/>
</dbReference>
<organism evidence="3 4">
    <name type="scientific">Sphingobacterium spiritivorum</name>
    <name type="common">Flavobacterium spiritivorum</name>
    <dbReference type="NCBI Taxonomy" id="258"/>
    <lineage>
        <taxon>Bacteria</taxon>
        <taxon>Pseudomonadati</taxon>
        <taxon>Bacteroidota</taxon>
        <taxon>Sphingobacteriia</taxon>
        <taxon>Sphingobacteriales</taxon>
        <taxon>Sphingobacteriaceae</taxon>
        <taxon>Sphingobacterium</taxon>
    </lineage>
</organism>
<dbReference type="InterPro" id="IPR037066">
    <property type="entry name" value="Plug_dom_sf"/>
</dbReference>
<reference evidence="3 4" key="1">
    <citation type="submission" date="2018-06" db="EMBL/GenBank/DDBJ databases">
        <authorList>
            <consortium name="Pathogen Informatics"/>
            <person name="Doyle S."/>
        </authorList>
    </citation>
    <scope>NUCLEOTIDE SEQUENCE [LARGE SCALE GENOMIC DNA]</scope>
    <source>
        <strain evidence="3 4">NCTC11388</strain>
    </source>
</reference>
<keyword evidence="1" id="KW-0472">Membrane</keyword>
<dbReference type="InterPro" id="IPR008969">
    <property type="entry name" value="CarboxyPept-like_regulatory"/>
</dbReference>
<dbReference type="Gene3D" id="2.60.40.1120">
    <property type="entry name" value="Carboxypeptidase-like, regulatory domain"/>
    <property type="match status" value="1"/>
</dbReference>
<comment type="similarity">
    <text evidence="1">Belongs to the TonB-dependent receptor family.</text>
</comment>
<feature type="domain" description="TonB-dependent receptor plug" evidence="2">
    <location>
        <begin position="235"/>
        <end position="340"/>
    </location>
</feature>
<dbReference type="GO" id="GO:0009279">
    <property type="term" value="C:cell outer membrane"/>
    <property type="evidence" value="ECO:0007669"/>
    <property type="project" value="UniProtKB-SubCell"/>
</dbReference>
<dbReference type="NCBIfam" id="TIGR04056">
    <property type="entry name" value="OMP_RagA_SusC"/>
    <property type="match status" value="1"/>
</dbReference>
<dbReference type="Pfam" id="PF07715">
    <property type="entry name" value="Plug"/>
    <property type="match status" value="1"/>
</dbReference>
<evidence type="ECO:0000313" key="4">
    <source>
        <dbReference type="Proteomes" id="UP000254893"/>
    </source>
</evidence>
<dbReference type="SUPFAM" id="SSF56935">
    <property type="entry name" value="Porins"/>
    <property type="match status" value="1"/>
</dbReference>
<name>A0A380CSJ5_SPHSI</name>
<dbReference type="PROSITE" id="PS52016">
    <property type="entry name" value="TONB_DEPENDENT_REC_3"/>
    <property type="match status" value="1"/>
</dbReference>
<keyword evidence="3" id="KW-0675">Receptor</keyword>
<dbReference type="InterPro" id="IPR039426">
    <property type="entry name" value="TonB-dep_rcpt-like"/>
</dbReference>
<accession>A0A380CSJ5</accession>
<evidence type="ECO:0000256" key="1">
    <source>
        <dbReference type="PROSITE-ProRule" id="PRU01360"/>
    </source>
</evidence>
<dbReference type="NCBIfam" id="TIGR04057">
    <property type="entry name" value="SusC_RagA_signa"/>
    <property type="match status" value="1"/>
</dbReference>
<dbReference type="RefSeq" id="WP_115171352.1">
    <property type="nucleotide sequence ID" value="NZ_UGYW01000002.1"/>
</dbReference>
<keyword evidence="1" id="KW-0813">Transport</keyword>
<protein>
    <submittedName>
        <fullName evidence="3">Outer membrane cobalamin receptor protein</fullName>
    </submittedName>
</protein>